<comment type="caution">
    <text evidence="2">The sequence shown here is derived from an EMBL/GenBank/DDBJ whole genome shotgun (WGS) entry which is preliminary data.</text>
</comment>
<dbReference type="Pfam" id="PF24721">
    <property type="entry name" value="HAB"/>
    <property type="match status" value="1"/>
</dbReference>
<geneLocation type="plasmid" evidence="2">
    <name>unnamed1</name>
</geneLocation>
<evidence type="ECO:0000259" key="1">
    <source>
        <dbReference type="Pfam" id="PF24721"/>
    </source>
</evidence>
<feature type="domain" description="Half a barrel" evidence="1">
    <location>
        <begin position="99"/>
        <end position="175"/>
    </location>
</feature>
<protein>
    <recommendedName>
        <fullName evidence="1">Half a barrel domain-containing protein</fullName>
    </recommendedName>
</protein>
<accession>A0A944DCL8</accession>
<dbReference type="EMBL" id="JAEKFT010000023">
    <property type="protein sequence ID" value="MBT0962997.1"/>
    <property type="molecule type" value="Genomic_DNA"/>
</dbReference>
<evidence type="ECO:0000313" key="3">
    <source>
        <dbReference type="Proteomes" id="UP000694660"/>
    </source>
</evidence>
<keyword evidence="2" id="KW-0614">Plasmid</keyword>
<dbReference type="Proteomes" id="UP000694660">
    <property type="component" value="Unassembled WGS sequence"/>
</dbReference>
<dbReference type="RefSeq" id="WP_214362971.1">
    <property type="nucleotide sequence ID" value="NZ_JAEKFT010000023.1"/>
</dbReference>
<keyword evidence="3" id="KW-1185">Reference proteome</keyword>
<proteinExistence type="predicted"/>
<organism evidence="2 3">
    <name type="scientific">Denitromonas iodatirespirans</name>
    <dbReference type="NCBI Taxonomy" id="2795389"/>
    <lineage>
        <taxon>Bacteria</taxon>
        <taxon>Pseudomonadati</taxon>
        <taxon>Pseudomonadota</taxon>
        <taxon>Betaproteobacteria</taxon>
        <taxon>Rhodocyclales</taxon>
        <taxon>Zoogloeaceae</taxon>
        <taxon>Denitromonas</taxon>
    </lineage>
</organism>
<gene>
    <name evidence="2" type="ORF">I8J34_17580</name>
</gene>
<evidence type="ECO:0000313" key="2">
    <source>
        <dbReference type="EMBL" id="MBT0962997.1"/>
    </source>
</evidence>
<dbReference type="InterPro" id="IPR056469">
    <property type="entry name" value="HAB_dom"/>
</dbReference>
<dbReference type="AlphaFoldDB" id="A0A944DCL8"/>
<sequence>MNELEHMVGKAQQAARGGFGGLSTGEKLAAALILNRPDWLEEMNYTIAEAIDRIGPEWLSLLPAAARTVAESTEVISKVAQGAKSEEVLARYTSEDKIDVGSELVTYGETPGYRDVSLTFDIWRLGAMTKHRICLRLSPTDGETVSQHILEVHRHAWKRGTPLDMKPGEIRPAWIA</sequence>
<reference evidence="3" key="1">
    <citation type="journal article" date="2022" name="ISME J.">
        <title>Genetic and phylogenetic analysis of dissimilatory iodate-reducing bacteria identifies potential niches across the world's oceans.</title>
        <authorList>
            <person name="Reyes-Umana V."/>
            <person name="Henning Z."/>
            <person name="Lee K."/>
            <person name="Barnum T.P."/>
            <person name="Coates J.D."/>
        </authorList>
    </citation>
    <scope>NUCLEOTIDE SEQUENCE [LARGE SCALE GENOMIC DNA]</scope>
    <source>
        <strain evidence="3">IR12</strain>
    </source>
</reference>
<name>A0A944DCL8_DENI1</name>